<dbReference type="AlphaFoldDB" id="U9TZZ8"/>
<organism evidence="1">
    <name type="scientific">Rhizophagus irregularis (strain DAOM 181602 / DAOM 197198 / MUCL 43194)</name>
    <name type="common">Arbuscular mycorrhizal fungus</name>
    <name type="synonym">Glomus intraradices</name>
    <dbReference type="NCBI Taxonomy" id="747089"/>
    <lineage>
        <taxon>Eukaryota</taxon>
        <taxon>Fungi</taxon>
        <taxon>Fungi incertae sedis</taxon>
        <taxon>Mucoromycota</taxon>
        <taxon>Glomeromycotina</taxon>
        <taxon>Glomeromycetes</taxon>
        <taxon>Glomerales</taxon>
        <taxon>Glomeraceae</taxon>
        <taxon>Rhizophagus</taxon>
    </lineage>
</organism>
<reference evidence="1" key="1">
    <citation type="submission" date="2013-07" db="EMBL/GenBank/DDBJ databases">
        <title>The genome of an arbuscular mycorrhizal fungus provides insights into the evolution of the oldest plant symbiosis.</title>
        <authorList>
            <consortium name="DOE Joint Genome Institute"/>
            <person name="Tisserant E."/>
            <person name="Malbreil M."/>
            <person name="Kuo A."/>
            <person name="Kohler A."/>
            <person name="Symeonidi A."/>
            <person name="Balestrini R."/>
            <person name="Charron P."/>
            <person name="Duensing N."/>
            <person name="Frei-dit-Frey N."/>
            <person name="Gianinazzi-Pearson V."/>
            <person name="Gilbert B."/>
            <person name="Handa Y."/>
            <person name="Hijri M."/>
            <person name="Kaul R."/>
            <person name="Kawaguchi M."/>
            <person name="Krajinski F."/>
            <person name="Lammers P."/>
            <person name="Lapierre D."/>
            <person name="Masclaux F.G."/>
            <person name="Murat C."/>
            <person name="Morin E."/>
            <person name="Ndikumana S."/>
            <person name="Pagni M."/>
            <person name="Petitpierre D."/>
            <person name="Requena N."/>
            <person name="Rosikiewicz P."/>
            <person name="Riley R."/>
            <person name="Saito K."/>
            <person name="San Clemente H."/>
            <person name="Shapiro H."/>
            <person name="van Tuinen D."/>
            <person name="Becard G."/>
            <person name="Bonfante P."/>
            <person name="Paszkowski U."/>
            <person name="Shachar-Hill Y."/>
            <person name="Young J.P."/>
            <person name="Sanders I.R."/>
            <person name="Henrissat B."/>
            <person name="Rensing S.A."/>
            <person name="Grigoriev I.V."/>
            <person name="Corradi N."/>
            <person name="Roux C."/>
            <person name="Martin F."/>
        </authorList>
    </citation>
    <scope>NUCLEOTIDE SEQUENCE</scope>
    <source>
        <strain evidence="1">DAOM 197198</strain>
    </source>
</reference>
<name>U9TZZ8_RHIID</name>
<accession>U9TZZ8</accession>
<evidence type="ECO:0000313" key="1">
    <source>
        <dbReference type="EMBL" id="ESA11923.1"/>
    </source>
</evidence>
<proteinExistence type="predicted"/>
<dbReference type="EMBL" id="KI285470">
    <property type="protein sequence ID" value="ESA11923.1"/>
    <property type="molecule type" value="Genomic_DNA"/>
</dbReference>
<dbReference type="HOGENOM" id="CLU_3015341_0_0_1"/>
<sequence>MMVFSVSSCATGEYITDRQDNYDIHYVEILQCHVSENILEPDSKVLSPNREFILLG</sequence>
<protein>
    <submittedName>
        <fullName evidence="1">Uncharacterized protein</fullName>
    </submittedName>
</protein>
<gene>
    <name evidence="1" type="ORF">GLOINDRAFT_27727</name>
</gene>